<keyword evidence="1" id="KW-1185">Reference proteome</keyword>
<proteinExistence type="predicted"/>
<organism evidence="1 2">
    <name type="scientific">Romanomermis culicivorax</name>
    <name type="common">Nematode worm</name>
    <dbReference type="NCBI Taxonomy" id="13658"/>
    <lineage>
        <taxon>Eukaryota</taxon>
        <taxon>Metazoa</taxon>
        <taxon>Ecdysozoa</taxon>
        <taxon>Nematoda</taxon>
        <taxon>Enoplea</taxon>
        <taxon>Dorylaimia</taxon>
        <taxon>Mermithida</taxon>
        <taxon>Mermithoidea</taxon>
        <taxon>Mermithidae</taxon>
        <taxon>Romanomermis</taxon>
    </lineage>
</organism>
<sequence length="92" mass="10800">MDRFAIWRKSDDFEITLILNNQIPKKLAAKCKHLNPGSYFCSLLGEHARRACSELYSEMFGEHRIEQAARRASSAREYLLVEQNTEHKKFVR</sequence>
<evidence type="ECO:0000313" key="2">
    <source>
        <dbReference type="WBParaSite" id="nRc.2.0.1.t06991-RA"/>
    </source>
</evidence>
<accession>A0A915HYS6</accession>
<dbReference type="AlphaFoldDB" id="A0A915HYS6"/>
<dbReference type="WBParaSite" id="nRc.2.0.1.t06991-RA">
    <property type="protein sequence ID" value="nRc.2.0.1.t06991-RA"/>
    <property type="gene ID" value="nRc.2.0.1.g06991"/>
</dbReference>
<dbReference type="Proteomes" id="UP000887565">
    <property type="component" value="Unplaced"/>
</dbReference>
<reference evidence="2" key="1">
    <citation type="submission" date="2022-11" db="UniProtKB">
        <authorList>
            <consortium name="WormBaseParasite"/>
        </authorList>
    </citation>
    <scope>IDENTIFICATION</scope>
</reference>
<evidence type="ECO:0000313" key="1">
    <source>
        <dbReference type="Proteomes" id="UP000887565"/>
    </source>
</evidence>
<protein>
    <submittedName>
        <fullName evidence="2">Uncharacterized protein</fullName>
    </submittedName>
</protein>
<name>A0A915HYS6_ROMCU</name>